<dbReference type="EMBL" id="ML735736">
    <property type="protein sequence ID" value="KAE8417588.1"/>
    <property type="molecule type" value="Genomic_DNA"/>
</dbReference>
<sequence length="57" mass="6227">MTLHLHVKDPGPIIPVGTSQKCTFLKKGGHRGLRSRKDRRVSAIVFTIGGHSPDPII</sequence>
<reference evidence="1 2" key="1">
    <citation type="submission" date="2019-04" db="EMBL/GenBank/DDBJ databases">
        <authorList>
            <consortium name="DOE Joint Genome Institute"/>
            <person name="Mondo S."/>
            <person name="Kjaerbolling I."/>
            <person name="Vesth T."/>
            <person name="Frisvad J.C."/>
            <person name="Nybo J.L."/>
            <person name="Theobald S."/>
            <person name="Kildgaard S."/>
            <person name="Isbrandt T."/>
            <person name="Kuo A."/>
            <person name="Sato A."/>
            <person name="Lyhne E.K."/>
            <person name="Kogle M.E."/>
            <person name="Wiebenga A."/>
            <person name="Kun R.S."/>
            <person name="Lubbers R.J."/>
            <person name="Makela M.R."/>
            <person name="Barry K."/>
            <person name="Chovatia M."/>
            <person name="Clum A."/>
            <person name="Daum C."/>
            <person name="Haridas S."/>
            <person name="He G."/>
            <person name="LaButti K."/>
            <person name="Lipzen A."/>
            <person name="Riley R."/>
            <person name="Salamov A."/>
            <person name="Simmons B.A."/>
            <person name="Magnuson J.K."/>
            <person name="Henrissat B."/>
            <person name="Mortensen U.H."/>
            <person name="Larsen T.O."/>
            <person name="Devries R.P."/>
            <person name="Grigoriev I.V."/>
            <person name="Machida M."/>
            <person name="Baker S.E."/>
            <person name="Andersen M.R."/>
            <person name="Cantor M.N."/>
            <person name="Hua S.X."/>
        </authorList>
    </citation>
    <scope>NUCLEOTIDE SEQUENCE [LARGE SCALE GENOMIC DNA]</scope>
    <source>
        <strain evidence="1 2">CBS 117616</strain>
    </source>
</reference>
<protein>
    <submittedName>
        <fullName evidence="1">Uncharacterized protein</fullName>
    </submittedName>
</protein>
<organism evidence="1 2">
    <name type="scientific">Aspergillus pseudocaelatus</name>
    <dbReference type="NCBI Taxonomy" id="1825620"/>
    <lineage>
        <taxon>Eukaryota</taxon>
        <taxon>Fungi</taxon>
        <taxon>Dikarya</taxon>
        <taxon>Ascomycota</taxon>
        <taxon>Pezizomycotina</taxon>
        <taxon>Eurotiomycetes</taxon>
        <taxon>Eurotiomycetidae</taxon>
        <taxon>Eurotiales</taxon>
        <taxon>Aspergillaceae</taxon>
        <taxon>Aspergillus</taxon>
        <taxon>Aspergillus subgen. Circumdati</taxon>
    </lineage>
</organism>
<evidence type="ECO:0000313" key="2">
    <source>
        <dbReference type="Proteomes" id="UP000325395"/>
    </source>
</evidence>
<evidence type="ECO:0000313" key="1">
    <source>
        <dbReference type="EMBL" id="KAE8417588.1"/>
    </source>
</evidence>
<gene>
    <name evidence="1" type="ORF">BDV36DRAFT_256470</name>
</gene>
<accession>A0ABQ6WLU1</accession>
<name>A0ABQ6WLU1_9EURO</name>
<keyword evidence="2" id="KW-1185">Reference proteome</keyword>
<proteinExistence type="predicted"/>
<dbReference type="Proteomes" id="UP000325395">
    <property type="component" value="Unassembled WGS sequence"/>
</dbReference>